<dbReference type="EMBL" id="CP023699">
    <property type="protein sequence ID" value="QEU90452.1"/>
    <property type="molecule type" value="Genomic_DNA"/>
</dbReference>
<accession>A0A5J6G6X5</accession>
<evidence type="ECO:0000313" key="2">
    <source>
        <dbReference type="EMBL" id="QEU90452.1"/>
    </source>
</evidence>
<dbReference type="RefSeq" id="WP_055544000.1">
    <property type="nucleotide sequence ID" value="NZ_CP023699.1"/>
</dbReference>
<evidence type="ECO:0000256" key="1">
    <source>
        <dbReference type="SAM" id="MobiDB-lite"/>
    </source>
</evidence>
<name>A0A5J6G6X5_STRKN</name>
<dbReference type="KEGG" id="ska:CP970_05575"/>
<proteinExistence type="predicted"/>
<protein>
    <submittedName>
        <fullName evidence="2">Uncharacterized protein</fullName>
    </submittedName>
</protein>
<dbReference type="Proteomes" id="UP000325529">
    <property type="component" value="Chromosome"/>
</dbReference>
<feature type="region of interest" description="Disordered" evidence="1">
    <location>
        <begin position="146"/>
        <end position="168"/>
    </location>
</feature>
<evidence type="ECO:0000313" key="3">
    <source>
        <dbReference type="Proteomes" id="UP000325529"/>
    </source>
</evidence>
<dbReference type="OrthoDB" id="9980976at2"/>
<feature type="region of interest" description="Disordered" evidence="1">
    <location>
        <begin position="203"/>
        <end position="224"/>
    </location>
</feature>
<gene>
    <name evidence="2" type="ORF">CP970_05575</name>
</gene>
<dbReference type="AlphaFoldDB" id="A0A5J6G6X5"/>
<organism evidence="2 3">
    <name type="scientific">Streptomyces kanamyceticus</name>
    <dbReference type="NCBI Taxonomy" id="1967"/>
    <lineage>
        <taxon>Bacteria</taxon>
        <taxon>Bacillati</taxon>
        <taxon>Actinomycetota</taxon>
        <taxon>Actinomycetes</taxon>
        <taxon>Kitasatosporales</taxon>
        <taxon>Streptomycetaceae</taxon>
        <taxon>Streptomyces</taxon>
    </lineage>
</organism>
<keyword evidence="3" id="KW-1185">Reference proteome</keyword>
<reference evidence="2 3" key="1">
    <citation type="submission" date="2017-09" db="EMBL/GenBank/DDBJ databases">
        <authorList>
            <person name="Lee N."/>
            <person name="Cho B.-K."/>
        </authorList>
    </citation>
    <scope>NUCLEOTIDE SEQUENCE [LARGE SCALE GENOMIC DNA]</scope>
    <source>
        <strain evidence="2 3">ATCC 12853</strain>
    </source>
</reference>
<sequence length="224" mass="24128">MFHDGSGDEYGLGDEELMTVQGLDGHDGYGGYEGYGAYAGYGCPMCGYGDGNRGQGDELGQYEDMGQYEDLGHVFLPNAPRTATCVPGEVRRGRDGQLYAWVEGHDGLGSPVGFWSLLPAIASAVLPLAAKYLPQVVRAFQGRPRPAAPQVMPMPPAPQASADEGDELSAYGADEEDLSLAADEDLDGPGDIDGGIEGYVRERRARTRAFRRPTQAPELWRPLW</sequence>